<dbReference type="HOGENOM" id="CLU_3336749_0_0_2"/>
<reference evidence="1 2" key="1">
    <citation type="journal article" date="2013" name="PLoS ONE">
        <title>Assembly-driven community genomics of a hypersaline microbial ecosystem.</title>
        <authorList>
            <person name="Podell S."/>
            <person name="Ugalde J.A."/>
            <person name="Narasingarao P."/>
            <person name="Banfield J.F."/>
            <person name="Heidelberg K.B."/>
            <person name="Allen E.E."/>
        </authorList>
    </citation>
    <scope>NUCLEOTIDE SEQUENCE [LARGE SCALE GENOMIC DNA]</scope>
    <source>
        <strain evidence="2">J07HQW2</strain>
    </source>
</reference>
<sequence length="37" mass="4067">ITVSHTHALVEERGLDAQTVADHFDLTASDVYHALAY</sequence>
<evidence type="ECO:0000313" key="1">
    <source>
        <dbReference type="EMBL" id="ERG94152.1"/>
    </source>
</evidence>
<dbReference type="Proteomes" id="UP000030710">
    <property type="component" value="Unassembled WGS sequence"/>
</dbReference>
<proteinExistence type="predicted"/>
<name>U1PKD8_9EURY</name>
<feature type="non-terminal residue" evidence="1">
    <location>
        <position position="1"/>
    </location>
</feature>
<evidence type="ECO:0008006" key="3">
    <source>
        <dbReference type="Google" id="ProtNLM"/>
    </source>
</evidence>
<gene>
    <name evidence="1" type="ORF">J07HQW2_00586</name>
</gene>
<dbReference type="EMBL" id="KE356561">
    <property type="protein sequence ID" value="ERG94152.1"/>
    <property type="molecule type" value="Genomic_DNA"/>
</dbReference>
<organism evidence="1 2">
    <name type="scientific">Haloquadratum walsbyi J07HQW2</name>
    <dbReference type="NCBI Taxonomy" id="1238425"/>
    <lineage>
        <taxon>Archaea</taxon>
        <taxon>Methanobacteriati</taxon>
        <taxon>Methanobacteriota</taxon>
        <taxon>Stenosarchaea group</taxon>
        <taxon>Halobacteria</taxon>
        <taxon>Halobacteriales</taxon>
        <taxon>Haloferacaceae</taxon>
        <taxon>Haloquadratum</taxon>
    </lineage>
</organism>
<protein>
    <recommendedName>
        <fullName evidence="3">DUF433 domain-containing protein</fullName>
    </recommendedName>
</protein>
<dbReference type="AlphaFoldDB" id="U1PKD8"/>
<evidence type="ECO:0000313" key="2">
    <source>
        <dbReference type="Proteomes" id="UP000030710"/>
    </source>
</evidence>
<accession>U1PKD8</accession>